<dbReference type="KEGG" id="kphy:AOZ06_30100"/>
<evidence type="ECO:0000313" key="3">
    <source>
        <dbReference type="Proteomes" id="UP000063699"/>
    </source>
</evidence>
<accession>A0A0N9I3U8</accession>
<gene>
    <name evidence="2" type="ORF">AOZ06_30100</name>
</gene>
<organism evidence="2 3">
    <name type="scientific">Kibdelosporangium phytohabitans</name>
    <dbReference type="NCBI Taxonomy" id="860235"/>
    <lineage>
        <taxon>Bacteria</taxon>
        <taxon>Bacillati</taxon>
        <taxon>Actinomycetota</taxon>
        <taxon>Actinomycetes</taxon>
        <taxon>Pseudonocardiales</taxon>
        <taxon>Pseudonocardiaceae</taxon>
        <taxon>Kibdelosporangium</taxon>
    </lineage>
</organism>
<keyword evidence="1" id="KW-1133">Transmembrane helix</keyword>
<evidence type="ECO:0000313" key="2">
    <source>
        <dbReference type="EMBL" id="ALG10586.1"/>
    </source>
</evidence>
<evidence type="ECO:0000256" key="1">
    <source>
        <dbReference type="SAM" id="Phobius"/>
    </source>
</evidence>
<evidence type="ECO:0008006" key="4">
    <source>
        <dbReference type="Google" id="ProtNLM"/>
    </source>
</evidence>
<dbReference type="AlphaFoldDB" id="A0A0N9I3U8"/>
<dbReference type="STRING" id="860235.AOZ06_30100"/>
<keyword evidence="3" id="KW-1185">Reference proteome</keyword>
<dbReference type="RefSeq" id="WP_054292489.1">
    <property type="nucleotide sequence ID" value="NZ_CP012752.1"/>
</dbReference>
<protein>
    <recommendedName>
        <fullName evidence="4">PH domain-containing protein</fullName>
    </recommendedName>
</protein>
<sequence>MVKEGALPRRFGPDAVVAEVVRVSRQRRTRLTPAQRAVGLPLMVLAVVVLLAVPVFTGLYAAFGTSIPFLVNAHGPENGPAPVLDRAEAAVLCVLFTAMLAAVVLYSLRKRLAKPVLAVDADGVWLGRGRQVDGGLRWEQIKAVHVVPGSDPAVEVFPVRPVDTQPPLSLRVVNGEPPVPGVRGKRYVFGLAADAPDLARAVGRWAPDRRLDTLL</sequence>
<reference evidence="2 3" key="1">
    <citation type="submission" date="2015-07" db="EMBL/GenBank/DDBJ databases">
        <title>Genome sequencing of Kibdelosporangium phytohabitans.</title>
        <authorList>
            <person name="Qin S."/>
            <person name="Xing K."/>
        </authorList>
    </citation>
    <scope>NUCLEOTIDE SEQUENCE [LARGE SCALE GENOMIC DNA]</scope>
    <source>
        <strain evidence="2 3">KLBMP1111</strain>
    </source>
</reference>
<proteinExistence type="predicted"/>
<name>A0A0N9I3U8_9PSEU</name>
<feature type="transmembrane region" description="Helical" evidence="1">
    <location>
        <begin position="37"/>
        <end position="63"/>
    </location>
</feature>
<keyword evidence="1" id="KW-0472">Membrane</keyword>
<dbReference type="EMBL" id="CP012752">
    <property type="protein sequence ID" value="ALG10586.1"/>
    <property type="molecule type" value="Genomic_DNA"/>
</dbReference>
<dbReference type="Proteomes" id="UP000063699">
    <property type="component" value="Chromosome"/>
</dbReference>
<dbReference type="OrthoDB" id="5196310at2"/>
<feature type="transmembrane region" description="Helical" evidence="1">
    <location>
        <begin position="89"/>
        <end position="108"/>
    </location>
</feature>
<keyword evidence="1" id="KW-0812">Transmembrane</keyword>